<accession>A0A1S1WYQ2</accession>
<dbReference type="Pfam" id="PF01312">
    <property type="entry name" value="Bac_export_2"/>
    <property type="match status" value="1"/>
</dbReference>
<dbReference type="InterPro" id="IPR029025">
    <property type="entry name" value="T3SS_substrate_exporter_C"/>
</dbReference>
<dbReference type="Gene3D" id="6.10.250.2080">
    <property type="match status" value="1"/>
</dbReference>
<gene>
    <name evidence="4" type="ORF">BI347_00140</name>
</gene>
<evidence type="ECO:0000256" key="1">
    <source>
        <dbReference type="ARBA" id="ARBA00010690"/>
    </source>
</evidence>
<dbReference type="EMBL" id="MKCS01000001">
    <property type="protein sequence ID" value="OHX12076.1"/>
    <property type="molecule type" value="Genomic_DNA"/>
</dbReference>
<dbReference type="PANTHER" id="PTHR30531:SF12">
    <property type="entry name" value="FLAGELLAR BIOSYNTHETIC PROTEIN FLHB"/>
    <property type="match status" value="1"/>
</dbReference>
<reference evidence="4 5" key="1">
    <citation type="submission" date="2016-09" db="EMBL/GenBank/DDBJ databases">
        <title>Chromobacterium muskegensis sp. nov., an insecticidal bacterium isolated from Sphagnum bogs.</title>
        <authorList>
            <person name="Sparks M.E."/>
            <person name="Blackburn M.B."/>
            <person name="Gundersen-Rindal D.E."/>
            <person name="Mitchell A."/>
            <person name="Farrar R."/>
            <person name="Kuhar D."/>
        </authorList>
    </citation>
    <scope>NUCLEOTIDE SEQUENCE [LARGE SCALE GENOMIC DNA]</scope>
    <source>
        <strain evidence="4 5">37-2</strain>
    </source>
</reference>
<sequence>MAEQDQDRSEEATPHKREEARKKGTVARSQDVLAAVSTLTFLLVMMVSGPRMMRECLGIFVSLLSHAGELSFSLNGLVAWQRELGLAIFKAIAPLLAVLAVAAVVAGVAQSGLVFSTEPLKPDLQKLNPLEGFKRLFTMRSLFEAGKSSIKFLIFSVVLYFILKGMVPDWLMLTTAGIAEIAGAAGKAMLQVLRYMLLMMLAAALVDWLFVKRSLSKKLRMSKREVKDEYKRREGDPRIKSKLKEIRLQFLQKTRSMSRVKEADVLVVNPQHLALAIQYQRGKMAAPLLLAKGAGEMALKMKEMARRHGVPILENKPLARGLFREVDVNEWIPDAYYGAVAKALVWAFKVRRGEHAA</sequence>
<comment type="similarity">
    <text evidence="1">Belongs to the type III secretion exporter family.</text>
</comment>
<evidence type="ECO:0000313" key="4">
    <source>
        <dbReference type="EMBL" id="OHX12076.1"/>
    </source>
</evidence>
<feature type="transmembrane region" description="Helical" evidence="3">
    <location>
        <begin position="192"/>
        <end position="211"/>
    </location>
</feature>
<dbReference type="InterPro" id="IPR006135">
    <property type="entry name" value="T3SS_substrate_exporter"/>
</dbReference>
<dbReference type="Gene3D" id="3.40.1690.10">
    <property type="entry name" value="secretion proteins EscU"/>
    <property type="match status" value="1"/>
</dbReference>
<feature type="transmembrane region" description="Helical" evidence="3">
    <location>
        <begin position="59"/>
        <end position="80"/>
    </location>
</feature>
<keyword evidence="3" id="KW-0472">Membrane</keyword>
<protein>
    <recommendedName>
        <fullName evidence="6">Flagellar biosynthetic protein FlhB</fullName>
    </recommendedName>
</protein>
<dbReference type="PANTHER" id="PTHR30531">
    <property type="entry name" value="FLAGELLAR BIOSYNTHETIC PROTEIN FLHB"/>
    <property type="match status" value="1"/>
</dbReference>
<feature type="transmembrane region" description="Helical" evidence="3">
    <location>
        <begin position="32"/>
        <end position="53"/>
    </location>
</feature>
<dbReference type="AlphaFoldDB" id="A0A1S1WYQ2"/>
<comment type="caution">
    <text evidence="4">The sequence shown here is derived from an EMBL/GenBank/DDBJ whole genome shotgun (WGS) entry which is preliminary data.</text>
</comment>
<dbReference type="GO" id="GO:0009306">
    <property type="term" value="P:protein secretion"/>
    <property type="evidence" value="ECO:0007669"/>
    <property type="project" value="InterPro"/>
</dbReference>
<keyword evidence="3" id="KW-1133">Transmembrane helix</keyword>
<dbReference type="STRING" id="1903179.BI347_00140"/>
<dbReference type="RefSeq" id="WP_071115050.1">
    <property type="nucleotide sequence ID" value="NZ_MKCS01000001.1"/>
</dbReference>
<dbReference type="GO" id="GO:0005886">
    <property type="term" value="C:plasma membrane"/>
    <property type="evidence" value="ECO:0007669"/>
    <property type="project" value="TreeGrafter"/>
</dbReference>
<keyword evidence="3" id="KW-0812">Transmembrane</keyword>
<dbReference type="SUPFAM" id="SSF160544">
    <property type="entry name" value="EscU C-terminal domain-like"/>
    <property type="match status" value="1"/>
</dbReference>
<proteinExistence type="inferred from homology"/>
<evidence type="ECO:0000256" key="2">
    <source>
        <dbReference type="SAM" id="MobiDB-lite"/>
    </source>
</evidence>
<feature type="region of interest" description="Disordered" evidence="2">
    <location>
        <begin position="1"/>
        <end position="24"/>
    </location>
</feature>
<evidence type="ECO:0008006" key="6">
    <source>
        <dbReference type="Google" id="ProtNLM"/>
    </source>
</evidence>
<evidence type="ECO:0000256" key="3">
    <source>
        <dbReference type="SAM" id="Phobius"/>
    </source>
</evidence>
<evidence type="ECO:0000313" key="5">
    <source>
        <dbReference type="Proteomes" id="UP000180088"/>
    </source>
</evidence>
<feature type="transmembrane region" description="Helical" evidence="3">
    <location>
        <begin position="92"/>
        <end position="115"/>
    </location>
</feature>
<organism evidence="4 5">
    <name type="scientific">Chromobacterium sphagni</name>
    <dbReference type="NCBI Taxonomy" id="1903179"/>
    <lineage>
        <taxon>Bacteria</taxon>
        <taxon>Pseudomonadati</taxon>
        <taxon>Pseudomonadota</taxon>
        <taxon>Betaproteobacteria</taxon>
        <taxon>Neisseriales</taxon>
        <taxon>Chromobacteriaceae</taxon>
        <taxon>Chromobacterium</taxon>
    </lineage>
</organism>
<dbReference type="Proteomes" id="UP000180088">
    <property type="component" value="Unassembled WGS sequence"/>
</dbReference>
<name>A0A1S1WYQ2_9NEIS</name>
<dbReference type="PRINTS" id="PR00950">
    <property type="entry name" value="TYPE3IMSPROT"/>
</dbReference>
<feature type="compositionally biased region" description="Basic and acidic residues" evidence="2">
    <location>
        <begin position="1"/>
        <end position="22"/>
    </location>
</feature>
<dbReference type="OrthoDB" id="9807950at2"/>